<feature type="region of interest" description="Disordered" evidence="1">
    <location>
        <begin position="337"/>
        <end position="392"/>
    </location>
</feature>
<reference evidence="2" key="1">
    <citation type="submission" date="2022-08" db="EMBL/GenBank/DDBJ databases">
        <authorList>
            <person name="Kallberg Y."/>
            <person name="Tangrot J."/>
            <person name="Rosling A."/>
        </authorList>
    </citation>
    <scope>NUCLEOTIDE SEQUENCE</scope>
    <source>
        <strain evidence="2">Wild A</strain>
    </source>
</reference>
<feature type="region of interest" description="Disordered" evidence="1">
    <location>
        <begin position="1"/>
        <end position="21"/>
    </location>
</feature>
<feature type="compositionally biased region" description="Acidic residues" evidence="1">
    <location>
        <begin position="343"/>
        <end position="352"/>
    </location>
</feature>
<evidence type="ECO:0000313" key="3">
    <source>
        <dbReference type="Proteomes" id="UP001153678"/>
    </source>
</evidence>
<dbReference type="EMBL" id="CAMKVN010000402">
    <property type="protein sequence ID" value="CAI2167547.1"/>
    <property type="molecule type" value="Genomic_DNA"/>
</dbReference>
<organism evidence="2 3">
    <name type="scientific">Funneliformis geosporum</name>
    <dbReference type="NCBI Taxonomy" id="1117311"/>
    <lineage>
        <taxon>Eukaryota</taxon>
        <taxon>Fungi</taxon>
        <taxon>Fungi incertae sedis</taxon>
        <taxon>Mucoromycota</taxon>
        <taxon>Glomeromycotina</taxon>
        <taxon>Glomeromycetes</taxon>
        <taxon>Glomerales</taxon>
        <taxon>Glomeraceae</taxon>
        <taxon>Funneliformis</taxon>
    </lineage>
</organism>
<dbReference type="Proteomes" id="UP001153678">
    <property type="component" value="Unassembled WGS sequence"/>
</dbReference>
<proteinExistence type="predicted"/>
<evidence type="ECO:0000313" key="2">
    <source>
        <dbReference type="EMBL" id="CAI2167547.1"/>
    </source>
</evidence>
<keyword evidence="3" id="KW-1185">Reference proteome</keyword>
<accession>A0A9W4SG14</accession>
<feature type="region of interest" description="Disordered" evidence="1">
    <location>
        <begin position="128"/>
        <end position="150"/>
    </location>
</feature>
<dbReference type="AlphaFoldDB" id="A0A9W4SG14"/>
<evidence type="ECO:0000256" key="1">
    <source>
        <dbReference type="SAM" id="MobiDB-lite"/>
    </source>
</evidence>
<protein>
    <submittedName>
        <fullName evidence="2">19381_t:CDS:1</fullName>
    </submittedName>
</protein>
<feature type="compositionally biased region" description="Basic and acidic residues" evidence="1">
    <location>
        <begin position="374"/>
        <end position="392"/>
    </location>
</feature>
<gene>
    <name evidence="2" type="ORF">FWILDA_LOCUS3129</name>
</gene>
<feature type="compositionally biased region" description="Polar residues" evidence="1">
    <location>
        <begin position="1"/>
        <end position="18"/>
    </location>
</feature>
<comment type="caution">
    <text evidence="2">The sequence shown here is derived from an EMBL/GenBank/DDBJ whole genome shotgun (WGS) entry which is preliminary data.</text>
</comment>
<dbReference type="OrthoDB" id="2275774at2759"/>
<sequence length="392" mass="44440">MGRTNNGNVNGSTTQTLSHPAKTELRGIAEGEKQPSSFNYKKGQGVEAIVEGLLQSHRTQASSVLLPLSLKHRLYLCQLLHLKSQKQRIHRLPTCLSKYGKHFKNALLSRCRKHRISICTACQQHPKNSSITPPMSRRRSTPPKPIPTRRTAPGLIDAIPVFLNTSAITYRLAHEQLDFEHHESMTVSQTWYALLLDLLTQAAIECYLCDSYSSMDTLLEIFSYGDIDPSDYHSDVSESDDDDPQFAATRADDYLLWQRTAYLDEFRQKKKIRMEEFLNVKGKLEEHLENLATKYSVRNFETGMLNYCQKVTGCLDIPTLTNYNDLPGEIIPGGYHGGIDIPMSDEEDMEDTNSDHDRDLQSEGAESNSKKRRLSESDGGKSQEIKKKKNDE</sequence>
<name>A0A9W4SG14_9GLOM</name>